<dbReference type="InterPro" id="IPR057670">
    <property type="entry name" value="SH3_retrovirus"/>
</dbReference>
<sequence>VAYLLLPKELREGKFDSKCLKCYFTGYCPNGYRLWCPEEGKIITGRNVVFYEEKFDFDSTQSKDWIPDPVQESEEKYNVNKEEFSTSADETHKITQIPELSSNEEREE</sequence>
<name>A0A1B6FMG9_9HEMI</name>
<dbReference type="Pfam" id="PF25597">
    <property type="entry name" value="SH3_retrovirus"/>
    <property type="match status" value="1"/>
</dbReference>
<evidence type="ECO:0000256" key="1">
    <source>
        <dbReference type="SAM" id="MobiDB-lite"/>
    </source>
</evidence>
<gene>
    <name evidence="3" type="ORF">g.7537</name>
</gene>
<evidence type="ECO:0000313" key="3">
    <source>
        <dbReference type="EMBL" id="JAS51396.1"/>
    </source>
</evidence>
<feature type="compositionally biased region" description="Basic and acidic residues" evidence="1">
    <location>
        <begin position="76"/>
        <end position="93"/>
    </location>
</feature>
<feature type="non-terminal residue" evidence="3">
    <location>
        <position position="1"/>
    </location>
</feature>
<feature type="domain" description="Retroviral polymerase SH3-like" evidence="2">
    <location>
        <begin position="2"/>
        <end position="61"/>
    </location>
</feature>
<proteinExistence type="predicted"/>
<accession>A0A1B6FMG9</accession>
<feature type="region of interest" description="Disordered" evidence="1">
    <location>
        <begin position="76"/>
        <end position="108"/>
    </location>
</feature>
<dbReference type="EMBL" id="GECZ01018373">
    <property type="protein sequence ID" value="JAS51396.1"/>
    <property type="molecule type" value="Transcribed_RNA"/>
</dbReference>
<organism evidence="3">
    <name type="scientific">Cuerna arida</name>
    <dbReference type="NCBI Taxonomy" id="1464854"/>
    <lineage>
        <taxon>Eukaryota</taxon>
        <taxon>Metazoa</taxon>
        <taxon>Ecdysozoa</taxon>
        <taxon>Arthropoda</taxon>
        <taxon>Hexapoda</taxon>
        <taxon>Insecta</taxon>
        <taxon>Pterygota</taxon>
        <taxon>Neoptera</taxon>
        <taxon>Paraneoptera</taxon>
        <taxon>Hemiptera</taxon>
        <taxon>Auchenorrhyncha</taxon>
        <taxon>Membracoidea</taxon>
        <taxon>Cicadellidae</taxon>
        <taxon>Cicadellinae</taxon>
        <taxon>Proconiini</taxon>
        <taxon>Cuerna</taxon>
    </lineage>
</organism>
<evidence type="ECO:0000259" key="2">
    <source>
        <dbReference type="Pfam" id="PF25597"/>
    </source>
</evidence>
<reference evidence="3" key="1">
    <citation type="submission" date="2015-11" db="EMBL/GenBank/DDBJ databases">
        <title>De novo transcriptome assembly of four potential Pierce s Disease insect vectors from Arizona vineyards.</title>
        <authorList>
            <person name="Tassone E.E."/>
        </authorList>
    </citation>
    <scope>NUCLEOTIDE SEQUENCE</scope>
</reference>
<protein>
    <recommendedName>
        <fullName evidence="2">Retroviral polymerase SH3-like domain-containing protein</fullName>
    </recommendedName>
</protein>
<feature type="non-terminal residue" evidence="3">
    <location>
        <position position="108"/>
    </location>
</feature>
<dbReference type="AlphaFoldDB" id="A0A1B6FMG9"/>